<dbReference type="AlphaFoldDB" id="A0A7N2L0M3"/>
<dbReference type="FunCoup" id="A0A7N2L0M3">
    <property type="interactions" value="116"/>
</dbReference>
<dbReference type="SMART" id="SM00256">
    <property type="entry name" value="FBOX"/>
    <property type="match status" value="1"/>
</dbReference>
<dbReference type="OMA" id="YWHSIIT"/>
<dbReference type="Gene3D" id="1.20.1280.50">
    <property type="match status" value="1"/>
</dbReference>
<dbReference type="NCBIfam" id="TIGR01640">
    <property type="entry name" value="F_box_assoc_1"/>
    <property type="match status" value="1"/>
</dbReference>
<dbReference type="CDD" id="cd22157">
    <property type="entry name" value="F-box_AtFBW1-like"/>
    <property type="match status" value="1"/>
</dbReference>
<reference evidence="3" key="1">
    <citation type="journal article" date="2016" name="G3 (Bethesda)">
        <title>First Draft Assembly and Annotation of the Genome of a California Endemic Oak Quercus lobata Nee (Fagaceae).</title>
        <authorList>
            <person name="Sork V.L."/>
            <person name="Fitz-Gibbon S.T."/>
            <person name="Puiu D."/>
            <person name="Crepeau M."/>
            <person name="Gugger P.F."/>
            <person name="Sherman R."/>
            <person name="Stevens K."/>
            <person name="Langley C.H."/>
            <person name="Pellegrini M."/>
            <person name="Salzberg S.L."/>
        </authorList>
    </citation>
    <scope>NUCLEOTIDE SEQUENCE [LARGE SCALE GENOMIC DNA]</scope>
    <source>
        <strain evidence="3">cv. SW786</strain>
    </source>
</reference>
<dbReference type="PANTHER" id="PTHR31672">
    <property type="entry name" value="BNACNNG10540D PROTEIN"/>
    <property type="match status" value="1"/>
</dbReference>
<dbReference type="Pfam" id="PF00646">
    <property type="entry name" value="F-box"/>
    <property type="match status" value="1"/>
</dbReference>
<dbReference type="InParanoid" id="A0A7N2L0M3"/>
<dbReference type="PANTHER" id="PTHR31672:SF13">
    <property type="entry name" value="F-BOX PROTEIN CPR30-LIKE"/>
    <property type="match status" value="1"/>
</dbReference>
<dbReference type="InterPro" id="IPR001810">
    <property type="entry name" value="F-box_dom"/>
</dbReference>
<protein>
    <recommendedName>
        <fullName evidence="1">F-box domain-containing protein</fullName>
    </recommendedName>
</protein>
<evidence type="ECO:0000313" key="3">
    <source>
        <dbReference type="Proteomes" id="UP000594261"/>
    </source>
</evidence>
<dbReference type="InterPro" id="IPR036047">
    <property type="entry name" value="F-box-like_dom_sf"/>
</dbReference>
<reference evidence="2" key="2">
    <citation type="submission" date="2021-01" db="UniProtKB">
        <authorList>
            <consortium name="EnsemblPlants"/>
        </authorList>
    </citation>
    <scope>IDENTIFICATION</scope>
</reference>
<dbReference type="EnsemblPlants" id="QL02p078646:mrna">
    <property type="protein sequence ID" value="QL02p078646:mrna:CDS:1"/>
    <property type="gene ID" value="QL02p078646"/>
</dbReference>
<dbReference type="SUPFAM" id="SSF81383">
    <property type="entry name" value="F-box domain"/>
    <property type="match status" value="1"/>
</dbReference>
<organism evidence="2 3">
    <name type="scientific">Quercus lobata</name>
    <name type="common">Valley oak</name>
    <dbReference type="NCBI Taxonomy" id="97700"/>
    <lineage>
        <taxon>Eukaryota</taxon>
        <taxon>Viridiplantae</taxon>
        <taxon>Streptophyta</taxon>
        <taxon>Embryophyta</taxon>
        <taxon>Tracheophyta</taxon>
        <taxon>Spermatophyta</taxon>
        <taxon>Magnoliopsida</taxon>
        <taxon>eudicotyledons</taxon>
        <taxon>Gunneridae</taxon>
        <taxon>Pentapetalae</taxon>
        <taxon>rosids</taxon>
        <taxon>fabids</taxon>
        <taxon>Fagales</taxon>
        <taxon>Fagaceae</taxon>
        <taxon>Quercus</taxon>
    </lineage>
</organism>
<dbReference type="KEGG" id="qlo:115978317"/>
<evidence type="ECO:0000259" key="1">
    <source>
        <dbReference type="PROSITE" id="PS50181"/>
    </source>
</evidence>
<gene>
    <name evidence="2" type="primary">LOC115978317</name>
</gene>
<dbReference type="OrthoDB" id="1867629at2759"/>
<dbReference type="Proteomes" id="UP000594261">
    <property type="component" value="Chromosome 2"/>
</dbReference>
<name>A0A7N2L0M3_QUELO</name>
<proteinExistence type="predicted"/>
<dbReference type="PROSITE" id="PS50181">
    <property type="entry name" value="FBOX"/>
    <property type="match status" value="1"/>
</dbReference>
<keyword evidence="3" id="KW-1185">Reference proteome</keyword>
<dbReference type="Gramene" id="QL02p078646:mrna">
    <property type="protein sequence ID" value="QL02p078646:mrna:CDS:1"/>
    <property type="gene ID" value="QL02p078646"/>
</dbReference>
<dbReference type="InterPro" id="IPR006527">
    <property type="entry name" value="F-box-assoc_dom_typ1"/>
</dbReference>
<sequence>MASANLPESLVEDILSRLPVKSLKRFTCVNKSWSTLFQNPGFIAKHHRHFSQKNPTLLVSHRELITKNTVLSSHPVSNDNGSLDLNLETPFFNDDMQELNILGACINGVICLYDRPFLISNQHPNDDLYRIALWNPAIREFKVLPTRHVHCPSHVDYTYEGFGFGYDHKSNDYKVVRIVSFWDDSIVGPDRPPLVEVYTLSTDSWRQIDTVLDASILSDPCKSEIYLNGAYHWLAYRSEQPWPHGDTELIISFDMSNEVFQIIRMPELEDVSGMILKNFSVLNDCLALIFYSAEETVTAKNFDIWMMYEYGVKESWIKQFVVGPLVGIERPLGFAKNGELLLVGNNGRVVLYNFGSGETKNLEVGGLPDSFHALQTIAYVESIVSITSRIVFQN</sequence>
<dbReference type="RefSeq" id="XP_030956196.1">
    <property type="nucleotide sequence ID" value="XM_031100336.1"/>
</dbReference>
<dbReference type="InterPro" id="IPR017451">
    <property type="entry name" value="F-box-assoc_interact_dom"/>
</dbReference>
<dbReference type="RefSeq" id="XP_030956197.1">
    <property type="nucleotide sequence ID" value="XM_031100337.1"/>
</dbReference>
<dbReference type="InterPro" id="IPR050796">
    <property type="entry name" value="SCF_F-box_component"/>
</dbReference>
<dbReference type="GeneID" id="115978317"/>
<dbReference type="Pfam" id="PF07734">
    <property type="entry name" value="FBA_1"/>
    <property type="match status" value="1"/>
</dbReference>
<evidence type="ECO:0000313" key="2">
    <source>
        <dbReference type="EnsemblPlants" id="QL02p078646:mrna:CDS:1"/>
    </source>
</evidence>
<feature type="domain" description="F-box" evidence="1">
    <location>
        <begin position="1"/>
        <end position="53"/>
    </location>
</feature>
<accession>A0A7N2L0M3</accession>